<dbReference type="InterPro" id="IPR009057">
    <property type="entry name" value="Homeodomain-like_sf"/>
</dbReference>
<evidence type="ECO:0000256" key="4">
    <source>
        <dbReference type="PROSITE-ProRule" id="PRU00335"/>
    </source>
</evidence>
<proteinExistence type="predicted"/>
<organism evidence="6 7">
    <name type="scientific">Actinoallomurus oryzae</name>
    <dbReference type="NCBI Taxonomy" id="502180"/>
    <lineage>
        <taxon>Bacteria</taxon>
        <taxon>Bacillati</taxon>
        <taxon>Actinomycetota</taxon>
        <taxon>Actinomycetes</taxon>
        <taxon>Streptosporangiales</taxon>
        <taxon>Thermomonosporaceae</taxon>
        <taxon>Actinoallomurus</taxon>
    </lineage>
</organism>
<dbReference type="Gene3D" id="1.10.357.10">
    <property type="entry name" value="Tetracycline Repressor, domain 2"/>
    <property type="match status" value="1"/>
</dbReference>
<dbReference type="InterPro" id="IPR036271">
    <property type="entry name" value="Tet_transcr_reg_TetR-rel_C_sf"/>
</dbReference>
<keyword evidence="1" id="KW-0805">Transcription regulation</keyword>
<dbReference type="RefSeq" id="WP_345475550.1">
    <property type="nucleotide sequence ID" value="NZ_BAABHF010000067.1"/>
</dbReference>
<dbReference type="InterPro" id="IPR001647">
    <property type="entry name" value="HTH_TetR"/>
</dbReference>
<feature type="domain" description="HTH tetR-type" evidence="5">
    <location>
        <begin position="6"/>
        <end position="66"/>
    </location>
</feature>
<keyword evidence="7" id="KW-1185">Reference proteome</keyword>
<dbReference type="PROSITE" id="PS50977">
    <property type="entry name" value="HTH_TETR_2"/>
    <property type="match status" value="1"/>
</dbReference>
<name>A0ABP8R840_9ACTN</name>
<feature type="DNA-binding region" description="H-T-H motif" evidence="4">
    <location>
        <begin position="29"/>
        <end position="48"/>
    </location>
</feature>
<dbReference type="EMBL" id="BAABHF010000067">
    <property type="protein sequence ID" value="GAA4520845.1"/>
    <property type="molecule type" value="Genomic_DNA"/>
</dbReference>
<accession>A0ABP8R840</accession>
<keyword evidence="3" id="KW-0804">Transcription</keyword>
<dbReference type="Gene3D" id="1.10.10.60">
    <property type="entry name" value="Homeodomain-like"/>
    <property type="match status" value="1"/>
</dbReference>
<evidence type="ECO:0000256" key="3">
    <source>
        <dbReference type="ARBA" id="ARBA00023163"/>
    </source>
</evidence>
<dbReference type="Pfam" id="PF00440">
    <property type="entry name" value="TetR_N"/>
    <property type="match status" value="1"/>
</dbReference>
<dbReference type="SUPFAM" id="SSF46689">
    <property type="entry name" value="Homeodomain-like"/>
    <property type="match status" value="1"/>
</dbReference>
<dbReference type="Pfam" id="PF16925">
    <property type="entry name" value="TetR_C_13"/>
    <property type="match status" value="1"/>
</dbReference>
<reference evidence="7" key="1">
    <citation type="journal article" date="2019" name="Int. J. Syst. Evol. Microbiol.">
        <title>The Global Catalogue of Microorganisms (GCM) 10K type strain sequencing project: providing services to taxonomists for standard genome sequencing and annotation.</title>
        <authorList>
            <consortium name="The Broad Institute Genomics Platform"/>
            <consortium name="The Broad Institute Genome Sequencing Center for Infectious Disease"/>
            <person name="Wu L."/>
            <person name="Ma J."/>
        </authorList>
    </citation>
    <scope>NUCLEOTIDE SEQUENCE [LARGE SCALE GENOMIC DNA]</scope>
    <source>
        <strain evidence="7">JCM 17933</strain>
    </source>
</reference>
<sequence length="198" mass="21355">MGRTRGFDVDEALDVALDVFWRQGFDATSMQDLCQAMEVRPGSIYAAFGSKRDLFVAALRRYVETVSTETVERINGAPTGLQGLREYFAHLVDAMVDGRRRWGCLITNSLVEFAGRDPQLAGMFELHLANLQTSFAAALARARTDGELRPGAGPDSARLLVAVVQGMNVMAKSRPGRHALQAVADSALAGLVASPTAE</sequence>
<dbReference type="InterPro" id="IPR011075">
    <property type="entry name" value="TetR_C"/>
</dbReference>
<evidence type="ECO:0000256" key="2">
    <source>
        <dbReference type="ARBA" id="ARBA00023125"/>
    </source>
</evidence>
<evidence type="ECO:0000256" key="1">
    <source>
        <dbReference type="ARBA" id="ARBA00023015"/>
    </source>
</evidence>
<keyword evidence="2 4" id="KW-0238">DNA-binding</keyword>
<evidence type="ECO:0000313" key="7">
    <source>
        <dbReference type="Proteomes" id="UP001500503"/>
    </source>
</evidence>
<dbReference type="PANTHER" id="PTHR47506:SF10">
    <property type="entry name" value="TRANSCRIPTIONAL REGULATORY PROTEIN"/>
    <property type="match status" value="1"/>
</dbReference>
<dbReference type="SUPFAM" id="SSF48498">
    <property type="entry name" value="Tetracyclin repressor-like, C-terminal domain"/>
    <property type="match status" value="1"/>
</dbReference>
<protein>
    <submittedName>
        <fullName evidence="6">TetR/AcrR family transcriptional regulator</fullName>
    </submittedName>
</protein>
<dbReference type="PANTHER" id="PTHR47506">
    <property type="entry name" value="TRANSCRIPTIONAL REGULATORY PROTEIN"/>
    <property type="match status" value="1"/>
</dbReference>
<evidence type="ECO:0000259" key="5">
    <source>
        <dbReference type="PROSITE" id="PS50977"/>
    </source>
</evidence>
<evidence type="ECO:0000313" key="6">
    <source>
        <dbReference type="EMBL" id="GAA4520845.1"/>
    </source>
</evidence>
<gene>
    <name evidence="6" type="ORF">GCM10023191_098350</name>
</gene>
<dbReference type="Proteomes" id="UP001500503">
    <property type="component" value="Unassembled WGS sequence"/>
</dbReference>
<comment type="caution">
    <text evidence="6">The sequence shown here is derived from an EMBL/GenBank/DDBJ whole genome shotgun (WGS) entry which is preliminary data.</text>
</comment>